<dbReference type="EMBL" id="ARYJ01000016">
    <property type="protein sequence ID" value="KCZ83871.1"/>
    <property type="molecule type" value="Genomic_DNA"/>
</dbReference>
<evidence type="ECO:0000256" key="1">
    <source>
        <dbReference type="SAM" id="SignalP"/>
    </source>
</evidence>
<reference evidence="2 3" key="1">
    <citation type="journal article" date="2014" name="Antonie Van Leeuwenhoek">
        <title>Hyphomonas beringensis sp. nov. and Hyphomonas chukchiensis sp. nov., isolated from surface seawater of the Bering Sea and Chukchi Sea.</title>
        <authorList>
            <person name="Li C."/>
            <person name="Lai Q."/>
            <person name="Li G."/>
            <person name="Dong C."/>
            <person name="Wang J."/>
            <person name="Liao Y."/>
            <person name="Shao Z."/>
        </authorList>
    </citation>
    <scope>NUCLEOTIDE SEQUENCE [LARGE SCALE GENOMIC DNA]</scope>
    <source>
        <strain evidence="2 3">VP2</strain>
    </source>
</reference>
<keyword evidence="3" id="KW-1185">Reference proteome</keyword>
<dbReference type="PATRIC" id="fig|1280952.3.peg.3264"/>
<evidence type="ECO:0008006" key="4">
    <source>
        <dbReference type="Google" id="ProtNLM"/>
    </source>
</evidence>
<evidence type="ECO:0000313" key="2">
    <source>
        <dbReference type="EMBL" id="KCZ83871.1"/>
    </source>
</evidence>
<proteinExistence type="predicted"/>
<feature type="chain" id="PRO_5001572022" description="Lipoprotein" evidence="1">
    <location>
        <begin position="25"/>
        <end position="331"/>
    </location>
</feature>
<keyword evidence="1" id="KW-0732">Signal</keyword>
<sequence length="331" mass="36939">MHLKRIFAAASLAIAALLGAPALAEPAATCPADAEQTLYDMEMAIRQGTQTDLAAILELAEWAVETCPDRPDAQAIASTLSSAVMGSATDLDTLERYITLALTAITQNDYAWNTKQTPSVLKQPDGSEQNYFGYNAATTSLLKYALPYMIRLAEAGRIHPAISGAAYEACPFADHANFRLQEEANLWDRTIRTKYDHPGFGWAGNRLESLYAACPAHKLEIEFYLARLYGQEVERLTRWEHVYLENINFGNGGWIWTNPALPQKTYDDDSQMKEKKAELEAIARPLADKARSHIDVLMHTPDDQIRIYNGQLDKVRDWDKAVKKLDSEAAE</sequence>
<gene>
    <name evidence="2" type="ORF">HJA_16310</name>
</gene>
<comment type="caution">
    <text evidence="2">The sequence shown here is derived from an EMBL/GenBank/DDBJ whole genome shotgun (WGS) entry which is preliminary data.</text>
</comment>
<organism evidence="2 3">
    <name type="scientific">Hyphomonas jannaschiana VP2</name>
    <dbReference type="NCBI Taxonomy" id="1280952"/>
    <lineage>
        <taxon>Bacteria</taxon>
        <taxon>Pseudomonadati</taxon>
        <taxon>Pseudomonadota</taxon>
        <taxon>Alphaproteobacteria</taxon>
        <taxon>Hyphomonadales</taxon>
        <taxon>Hyphomonadaceae</taxon>
        <taxon>Hyphomonas</taxon>
    </lineage>
</organism>
<dbReference type="OrthoDB" id="7617883at2"/>
<dbReference type="RefSeq" id="WP_035584357.1">
    <property type="nucleotide sequence ID" value="NZ_ARYJ01000016.1"/>
</dbReference>
<dbReference type="AlphaFoldDB" id="A0A059F706"/>
<feature type="signal peptide" evidence="1">
    <location>
        <begin position="1"/>
        <end position="24"/>
    </location>
</feature>
<dbReference type="Proteomes" id="UP000024816">
    <property type="component" value="Unassembled WGS sequence"/>
</dbReference>
<name>A0A059F706_9PROT</name>
<protein>
    <recommendedName>
        <fullName evidence="4">Lipoprotein</fullName>
    </recommendedName>
</protein>
<accession>A0A059F706</accession>
<evidence type="ECO:0000313" key="3">
    <source>
        <dbReference type="Proteomes" id="UP000024816"/>
    </source>
</evidence>